<dbReference type="Proteomes" id="UP000242791">
    <property type="component" value="Unassembled WGS sequence"/>
</dbReference>
<sequence>LSKRSGSRRLARWSPRGLDRSSPVAFPHRSPRTKGAPSQQRTGEQMDRIKPQEEREKERAGAETLDLPTKN</sequence>
<evidence type="ECO:0000313" key="3">
    <source>
        <dbReference type="Proteomes" id="UP000242791"/>
    </source>
</evidence>
<keyword evidence="3" id="KW-1185">Reference proteome</keyword>
<reference evidence="2 3" key="1">
    <citation type="submission" date="2015-08" db="EMBL/GenBank/DDBJ databases">
        <title>Emmonsia species relationships and genome sequence.</title>
        <authorList>
            <person name="Cuomo C.A."/>
            <person name="Schwartz I.S."/>
            <person name="Kenyon C."/>
            <person name="De Hoog G.S."/>
            <person name="Govender N.P."/>
            <person name="Botha A."/>
            <person name="Moreno L."/>
            <person name="De Vries M."/>
            <person name="Munoz J.F."/>
            <person name="Stielow J.B."/>
        </authorList>
    </citation>
    <scope>NUCLEOTIDE SEQUENCE [LARGE SCALE GENOMIC DNA]</scope>
    <source>
        <strain evidence="2 3">EI222</strain>
    </source>
</reference>
<protein>
    <submittedName>
        <fullName evidence="2">Uncharacterized protein</fullName>
    </submittedName>
</protein>
<feature type="compositionally biased region" description="Basic residues" evidence="1">
    <location>
        <begin position="1"/>
        <end position="11"/>
    </location>
</feature>
<feature type="non-terminal residue" evidence="2">
    <location>
        <position position="1"/>
    </location>
</feature>
<gene>
    <name evidence="2" type="ORF">ACJ73_04741</name>
</gene>
<organism evidence="2 3">
    <name type="scientific">Blastomyces percursus</name>
    <dbReference type="NCBI Taxonomy" id="1658174"/>
    <lineage>
        <taxon>Eukaryota</taxon>
        <taxon>Fungi</taxon>
        <taxon>Dikarya</taxon>
        <taxon>Ascomycota</taxon>
        <taxon>Pezizomycotina</taxon>
        <taxon>Eurotiomycetes</taxon>
        <taxon>Eurotiomycetidae</taxon>
        <taxon>Onygenales</taxon>
        <taxon>Ajellomycetaceae</taxon>
        <taxon>Blastomyces</taxon>
    </lineage>
</organism>
<proteinExistence type="predicted"/>
<feature type="compositionally biased region" description="Basic and acidic residues" evidence="1">
    <location>
        <begin position="44"/>
        <end position="61"/>
    </location>
</feature>
<name>A0A1J9R8E2_9EURO</name>
<dbReference type="AlphaFoldDB" id="A0A1J9R8E2"/>
<dbReference type="EMBL" id="LGTZ01000678">
    <property type="protein sequence ID" value="OJD23909.1"/>
    <property type="molecule type" value="Genomic_DNA"/>
</dbReference>
<comment type="caution">
    <text evidence="2">The sequence shown here is derived from an EMBL/GenBank/DDBJ whole genome shotgun (WGS) entry which is preliminary data.</text>
</comment>
<accession>A0A1J9R8E2</accession>
<evidence type="ECO:0000256" key="1">
    <source>
        <dbReference type="SAM" id="MobiDB-lite"/>
    </source>
</evidence>
<feature type="region of interest" description="Disordered" evidence="1">
    <location>
        <begin position="1"/>
        <end position="71"/>
    </location>
</feature>
<dbReference type="VEuPathDB" id="FungiDB:ACJ73_04741"/>
<evidence type="ECO:0000313" key="2">
    <source>
        <dbReference type="EMBL" id="OJD23909.1"/>
    </source>
</evidence>